<protein>
    <submittedName>
        <fullName evidence="1">Uncharacterized protein</fullName>
    </submittedName>
</protein>
<evidence type="ECO:0000313" key="1">
    <source>
        <dbReference type="EMBL" id="SVE11856.1"/>
    </source>
</evidence>
<reference evidence="1" key="1">
    <citation type="submission" date="2018-05" db="EMBL/GenBank/DDBJ databases">
        <authorList>
            <person name="Lanie J.A."/>
            <person name="Ng W.-L."/>
            <person name="Kazmierczak K.M."/>
            <person name="Andrzejewski T.M."/>
            <person name="Davidsen T.M."/>
            <person name="Wayne K.J."/>
            <person name="Tettelin H."/>
            <person name="Glass J.I."/>
            <person name="Rusch D."/>
            <person name="Podicherti R."/>
            <person name="Tsui H.-C.T."/>
            <person name="Winkler M.E."/>
        </authorList>
    </citation>
    <scope>NUCLEOTIDE SEQUENCE</scope>
</reference>
<feature type="non-terminal residue" evidence="1">
    <location>
        <position position="22"/>
    </location>
</feature>
<proteinExistence type="predicted"/>
<accession>A0A383AV65</accession>
<sequence length="22" mass="2424">MYLKKYNLKNKIALVTGAGKGL</sequence>
<name>A0A383AV65_9ZZZZ</name>
<dbReference type="AlphaFoldDB" id="A0A383AV65"/>
<gene>
    <name evidence="1" type="ORF">METZ01_LOCUS464710</name>
</gene>
<organism evidence="1">
    <name type="scientific">marine metagenome</name>
    <dbReference type="NCBI Taxonomy" id="408172"/>
    <lineage>
        <taxon>unclassified sequences</taxon>
        <taxon>metagenomes</taxon>
        <taxon>ecological metagenomes</taxon>
    </lineage>
</organism>
<dbReference type="EMBL" id="UINC01195340">
    <property type="protein sequence ID" value="SVE11856.1"/>
    <property type="molecule type" value="Genomic_DNA"/>
</dbReference>